<dbReference type="GO" id="GO:0007264">
    <property type="term" value="P:small GTPase-mediated signal transduction"/>
    <property type="evidence" value="ECO:0007669"/>
    <property type="project" value="InterPro"/>
</dbReference>
<dbReference type="FunFam" id="3.40.50.300:FF:001179">
    <property type="entry name" value="Rho family GTPase"/>
    <property type="match status" value="1"/>
</dbReference>
<dbReference type="SMART" id="SM00173">
    <property type="entry name" value="RAS"/>
    <property type="match status" value="1"/>
</dbReference>
<dbReference type="PRINTS" id="PR00449">
    <property type="entry name" value="RASTRNSFRMNG"/>
</dbReference>
<protein>
    <submittedName>
        <fullName evidence="5">Cell division cycle 42</fullName>
    </submittedName>
</protein>
<evidence type="ECO:0000256" key="1">
    <source>
        <dbReference type="ARBA" id="ARBA00010142"/>
    </source>
</evidence>
<dbReference type="SUPFAM" id="SSF52540">
    <property type="entry name" value="P-loop containing nucleoside triphosphate hydrolases"/>
    <property type="match status" value="1"/>
</dbReference>
<dbReference type="EMBL" id="JARIHO010000006">
    <property type="protein sequence ID" value="KAJ7359168.1"/>
    <property type="molecule type" value="Genomic_DNA"/>
</dbReference>
<dbReference type="SMART" id="SM00174">
    <property type="entry name" value="RHO"/>
    <property type="match status" value="1"/>
</dbReference>
<dbReference type="InterPro" id="IPR027417">
    <property type="entry name" value="P-loop_NTPase"/>
</dbReference>
<dbReference type="Proteomes" id="UP001218218">
    <property type="component" value="Unassembled WGS sequence"/>
</dbReference>
<dbReference type="PANTHER" id="PTHR24072">
    <property type="entry name" value="RHO FAMILY GTPASE"/>
    <property type="match status" value="1"/>
</dbReference>
<comment type="similarity">
    <text evidence="1">Belongs to the small GTPase superfamily. Rho family.</text>
</comment>
<dbReference type="Pfam" id="PF00071">
    <property type="entry name" value="Ras"/>
    <property type="match status" value="1"/>
</dbReference>
<dbReference type="SMART" id="SM00175">
    <property type="entry name" value="RAB"/>
    <property type="match status" value="1"/>
</dbReference>
<organism evidence="5 6">
    <name type="scientific">Mycena albidolilacea</name>
    <dbReference type="NCBI Taxonomy" id="1033008"/>
    <lineage>
        <taxon>Eukaryota</taxon>
        <taxon>Fungi</taxon>
        <taxon>Dikarya</taxon>
        <taxon>Basidiomycota</taxon>
        <taxon>Agaricomycotina</taxon>
        <taxon>Agaricomycetes</taxon>
        <taxon>Agaricomycetidae</taxon>
        <taxon>Agaricales</taxon>
        <taxon>Marasmiineae</taxon>
        <taxon>Mycenaceae</taxon>
        <taxon>Mycena</taxon>
    </lineage>
</organism>
<dbReference type="GO" id="GO:0003924">
    <property type="term" value="F:GTPase activity"/>
    <property type="evidence" value="ECO:0007669"/>
    <property type="project" value="InterPro"/>
</dbReference>
<keyword evidence="5" id="KW-0132">Cell division</keyword>
<dbReference type="NCBIfam" id="TIGR00231">
    <property type="entry name" value="small_GTP"/>
    <property type="match status" value="1"/>
</dbReference>
<proteinExistence type="inferred from homology"/>
<reference evidence="5" key="1">
    <citation type="submission" date="2023-03" db="EMBL/GenBank/DDBJ databases">
        <title>Massive genome expansion in bonnet fungi (Mycena s.s.) driven by repeated elements and novel gene families across ecological guilds.</title>
        <authorList>
            <consortium name="Lawrence Berkeley National Laboratory"/>
            <person name="Harder C.B."/>
            <person name="Miyauchi S."/>
            <person name="Viragh M."/>
            <person name="Kuo A."/>
            <person name="Thoen E."/>
            <person name="Andreopoulos B."/>
            <person name="Lu D."/>
            <person name="Skrede I."/>
            <person name="Drula E."/>
            <person name="Henrissat B."/>
            <person name="Morin E."/>
            <person name="Kohler A."/>
            <person name="Barry K."/>
            <person name="LaButti K."/>
            <person name="Morin E."/>
            <person name="Salamov A."/>
            <person name="Lipzen A."/>
            <person name="Mereny Z."/>
            <person name="Hegedus B."/>
            <person name="Baldrian P."/>
            <person name="Stursova M."/>
            <person name="Weitz H."/>
            <person name="Taylor A."/>
            <person name="Grigoriev I.V."/>
            <person name="Nagy L.G."/>
            <person name="Martin F."/>
            <person name="Kauserud H."/>
        </authorList>
    </citation>
    <scope>NUCLEOTIDE SEQUENCE</scope>
    <source>
        <strain evidence="5">CBHHK002</strain>
    </source>
</reference>
<keyword evidence="4" id="KW-0342">GTP-binding</keyword>
<dbReference type="InterPro" id="IPR001806">
    <property type="entry name" value="Small_GTPase"/>
</dbReference>
<sequence length="170" mass="18991">MDTLKLVVVGDHAVGKTSLLISHTKQKFPGYIPSVLDCWVDSAVVGGDTYRLGLFDTVGQPEYNISRPLTYPYTNVFLVCFSVQSPASFQSVKRKWFPELQHLCPRVPCILVATQVDLRYDQETVQRMAGLGQFPVTTAQGERMAQEVGAMRYIECSAKTLHGVKDVFDE</sequence>
<gene>
    <name evidence="5" type="ORF">DFH08DRAFT_635641</name>
</gene>
<evidence type="ECO:0000313" key="5">
    <source>
        <dbReference type="EMBL" id="KAJ7359168.1"/>
    </source>
</evidence>
<comment type="caution">
    <text evidence="5">The sequence shown here is derived from an EMBL/GenBank/DDBJ whole genome shotgun (WGS) entry which is preliminary data.</text>
</comment>
<evidence type="ECO:0000256" key="2">
    <source>
        <dbReference type="ARBA" id="ARBA00022481"/>
    </source>
</evidence>
<dbReference type="InterPro" id="IPR003578">
    <property type="entry name" value="Small_GTPase_Rho"/>
</dbReference>
<dbReference type="InterPro" id="IPR005225">
    <property type="entry name" value="Small_GTP-bd"/>
</dbReference>
<feature type="non-terminal residue" evidence="5">
    <location>
        <position position="170"/>
    </location>
</feature>
<dbReference type="PROSITE" id="PS51421">
    <property type="entry name" value="RAS"/>
    <property type="match status" value="1"/>
</dbReference>
<keyword evidence="3" id="KW-0547">Nucleotide-binding</keyword>
<dbReference type="Gene3D" id="3.40.50.300">
    <property type="entry name" value="P-loop containing nucleotide triphosphate hydrolases"/>
    <property type="match status" value="1"/>
</dbReference>
<dbReference type="CDD" id="cd00157">
    <property type="entry name" value="Rho"/>
    <property type="match status" value="1"/>
</dbReference>
<evidence type="ECO:0000256" key="3">
    <source>
        <dbReference type="ARBA" id="ARBA00022741"/>
    </source>
</evidence>
<name>A0AAD7AHR0_9AGAR</name>
<accession>A0AAD7AHR0</accession>
<dbReference type="PROSITE" id="PS51419">
    <property type="entry name" value="RAB"/>
    <property type="match status" value="1"/>
</dbReference>
<evidence type="ECO:0000256" key="4">
    <source>
        <dbReference type="ARBA" id="ARBA00023134"/>
    </source>
</evidence>
<dbReference type="AlphaFoldDB" id="A0AAD7AHR0"/>
<keyword evidence="5" id="KW-0131">Cell cycle</keyword>
<keyword evidence="6" id="KW-1185">Reference proteome</keyword>
<dbReference type="GO" id="GO:0005525">
    <property type="term" value="F:GTP binding"/>
    <property type="evidence" value="ECO:0007669"/>
    <property type="project" value="UniProtKB-KW"/>
</dbReference>
<dbReference type="PROSITE" id="PS51420">
    <property type="entry name" value="RHO"/>
    <property type="match status" value="1"/>
</dbReference>
<evidence type="ECO:0000313" key="6">
    <source>
        <dbReference type="Proteomes" id="UP001218218"/>
    </source>
</evidence>
<keyword evidence="2" id="KW-0488">Methylation</keyword>
<dbReference type="GO" id="GO:0051301">
    <property type="term" value="P:cell division"/>
    <property type="evidence" value="ECO:0007669"/>
    <property type="project" value="UniProtKB-KW"/>
</dbReference>